<evidence type="ECO:0000313" key="10">
    <source>
        <dbReference type="Proteomes" id="UP000813463"/>
    </source>
</evidence>
<evidence type="ECO:0000256" key="5">
    <source>
        <dbReference type="ARBA" id="ARBA00022840"/>
    </source>
</evidence>
<feature type="domain" description="Disease resistance protein winged helix" evidence="8">
    <location>
        <begin position="433"/>
        <end position="506"/>
    </location>
</feature>
<dbReference type="Pfam" id="PF18052">
    <property type="entry name" value="Rx_N"/>
    <property type="match status" value="1"/>
</dbReference>
<dbReference type="InterPro" id="IPR042197">
    <property type="entry name" value="Apaf_helical"/>
</dbReference>
<dbReference type="InterPro" id="IPR041118">
    <property type="entry name" value="Rx_N"/>
</dbReference>
<keyword evidence="10" id="KW-1185">Reference proteome</keyword>
<evidence type="ECO:0000256" key="1">
    <source>
        <dbReference type="ARBA" id="ARBA00022614"/>
    </source>
</evidence>
<evidence type="ECO:0000259" key="8">
    <source>
        <dbReference type="Pfam" id="PF23559"/>
    </source>
</evidence>
<reference evidence="10" key="1">
    <citation type="journal article" date="2021" name="Nat. Commun.">
        <title>Genomic analyses provide insights into spinach domestication and the genetic basis of agronomic traits.</title>
        <authorList>
            <person name="Cai X."/>
            <person name="Sun X."/>
            <person name="Xu C."/>
            <person name="Sun H."/>
            <person name="Wang X."/>
            <person name="Ge C."/>
            <person name="Zhang Z."/>
            <person name="Wang Q."/>
            <person name="Fei Z."/>
            <person name="Jiao C."/>
            <person name="Wang Q."/>
        </authorList>
    </citation>
    <scope>NUCLEOTIDE SEQUENCE [LARGE SCALE GENOMIC DNA]</scope>
    <source>
        <strain evidence="10">cv. Varoflay</strain>
    </source>
</reference>
<dbReference type="InterPro" id="IPR003591">
    <property type="entry name" value="Leu-rich_rpt_typical-subtyp"/>
</dbReference>
<dbReference type="PANTHER" id="PTHR36766:SF35">
    <property type="entry name" value="DISEASE RESISTANCE PROTEIN RGA3"/>
    <property type="match status" value="1"/>
</dbReference>
<evidence type="ECO:0000313" key="14">
    <source>
        <dbReference type="RefSeq" id="XP_056686651.1"/>
    </source>
</evidence>
<feature type="domain" description="Disease resistance N-terminal" evidence="7">
    <location>
        <begin position="12"/>
        <end position="96"/>
    </location>
</feature>
<dbReference type="RefSeq" id="XP_056686651.1">
    <property type="nucleotide sequence ID" value="XM_056830673.1"/>
</dbReference>
<dbReference type="Gene3D" id="1.10.8.430">
    <property type="entry name" value="Helical domain of apoptotic protease-activating factors"/>
    <property type="match status" value="1"/>
</dbReference>
<evidence type="ECO:0000259" key="9">
    <source>
        <dbReference type="Pfam" id="PF23598"/>
    </source>
</evidence>
<keyword evidence="2" id="KW-0677">Repeat</keyword>
<keyword evidence="3" id="KW-0547">Nucleotide-binding</keyword>
<dbReference type="SMART" id="SM00369">
    <property type="entry name" value="LRR_TYP"/>
    <property type="match status" value="2"/>
</dbReference>
<dbReference type="InterPro" id="IPR001611">
    <property type="entry name" value="Leu-rich_rpt"/>
</dbReference>
<dbReference type="PANTHER" id="PTHR36766">
    <property type="entry name" value="PLANT BROAD-SPECTRUM MILDEW RESISTANCE PROTEIN RPW8"/>
    <property type="match status" value="1"/>
</dbReference>
<evidence type="ECO:0000313" key="13">
    <source>
        <dbReference type="RefSeq" id="XP_056686650.1"/>
    </source>
</evidence>
<evidence type="ECO:0000313" key="11">
    <source>
        <dbReference type="RefSeq" id="XP_056686648.1"/>
    </source>
</evidence>
<gene>
    <name evidence="11 12 13 14" type="primary">LOC110792305</name>
</gene>
<dbReference type="Gene3D" id="1.10.10.10">
    <property type="entry name" value="Winged helix-like DNA-binding domain superfamily/Winged helix DNA-binding domain"/>
    <property type="match status" value="1"/>
</dbReference>
<dbReference type="Pfam" id="PF23598">
    <property type="entry name" value="LRR_14"/>
    <property type="match status" value="1"/>
</dbReference>
<dbReference type="Proteomes" id="UP000813463">
    <property type="component" value="Chromosome 6"/>
</dbReference>
<dbReference type="Gene3D" id="1.20.5.4130">
    <property type="match status" value="1"/>
</dbReference>
<keyword evidence="1" id="KW-0433">Leucine-rich repeat</keyword>
<dbReference type="PROSITE" id="PS51450">
    <property type="entry name" value="LRR"/>
    <property type="match status" value="1"/>
</dbReference>
<proteinExistence type="predicted"/>
<organism evidence="10 12">
    <name type="scientific">Spinacia oleracea</name>
    <name type="common">Spinach</name>
    <dbReference type="NCBI Taxonomy" id="3562"/>
    <lineage>
        <taxon>Eukaryota</taxon>
        <taxon>Viridiplantae</taxon>
        <taxon>Streptophyta</taxon>
        <taxon>Embryophyta</taxon>
        <taxon>Tracheophyta</taxon>
        <taxon>Spermatophyta</taxon>
        <taxon>Magnoliopsida</taxon>
        <taxon>eudicotyledons</taxon>
        <taxon>Gunneridae</taxon>
        <taxon>Pentapetalae</taxon>
        <taxon>Caryophyllales</taxon>
        <taxon>Chenopodiaceae</taxon>
        <taxon>Chenopodioideae</taxon>
        <taxon>Anserineae</taxon>
        <taxon>Spinacia</taxon>
    </lineage>
</organism>
<dbReference type="RefSeq" id="XP_056686648.1">
    <property type="nucleotide sequence ID" value="XM_056830670.1"/>
</dbReference>
<evidence type="ECO:0000313" key="12">
    <source>
        <dbReference type="RefSeq" id="XP_056686649.1"/>
    </source>
</evidence>
<evidence type="ECO:0000259" key="7">
    <source>
        <dbReference type="Pfam" id="PF18052"/>
    </source>
</evidence>
<reference evidence="11 12" key="2">
    <citation type="submission" date="2025-05" db="UniProtKB">
        <authorList>
            <consortium name="RefSeq"/>
        </authorList>
    </citation>
    <scope>IDENTIFICATION</scope>
    <source>
        <tissue evidence="11 12">Leaf</tissue>
    </source>
</reference>
<dbReference type="InterPro" id="IPR036388">
    <property type="entry name" value="WH-like_DNA-bd_sf"/>
</dbReference>
<dbReference type="RefSeq" id="XP_056686650.1">
    <property type="nucleotide sequence ID" value="XM_056830672.1"/>
</dbReference>
<feature type="domain" description="Disease resistance R13L4/SHOC-2-like LRR" evidence="9">
    <location>
        <begin position="562"/>
        <end position="745"/>
    </location>
</feature>
<dbReference type="SUPFAM" id="SSF52058">
    <property type="entry name" value="L domain-like"/>
    <property type="match status" value="1"/>
</dbReference>
<dbReference type="Gene3D" id="3.80.10.10">
    <property type="entry name" value="Ribonuclease Inhibitor"/>
    <property type="match status" value="1"/>
</dbReference>
<keyword evidence="5" id="KW-0067">ATP-binding</keyword>
<dbReference type="InterPro" id="IPR058922">
    <property type="entry name" value="WHD_DRP"/>
</dbReference>
<name>A0ABM3QTF3_SPIOL</name>
<feature type="domain" description="NB-ARC" evidence="6">
    <location>
        <begin position="178"/>
        <end position="349"/>
    </location>
</feature>
<evidence type="ECO:0000256" key="4">
    <source>
        <dbReference type="ARBA" id="ARBA00022821"/>
    </source>
</evidence>
<dbReference type="Pfam" id="PF23559">
    <property type="entry name" value="WHD_DRP"/>
    <property type="match status" value="1"/>
</dbReference>
<dbReference type="InterPro" id="IPR027417">
    <property type="entry name" value="P-loop_NTPase"/>
</dbReference>
<sequence>MAEGVLFCIAEEILKNLGSRAIDEIASVWGFKDRLEDLKNTINTIKDVLLDAEDRQYDSRVIRGWLERLAVVVYSADDLFDKVGTVALQKQIQGGNKLTKEVTTFFSNSNQIKFALSVSQKIKTIRQELDRIVRDGREFAFVYRPHEEGSVISTSSRRRRDQTYSFVDADEVIGRDGDKKTILNILLASCETEDEILHVIPIVGIEGQGKTTLAQLIYNDPQVEKYFELRLWVCVSKVFDIKLITEKILKSATKAETPNLEMEQLQGQLRKELGDKRYLLVLDDVWNENREEWLKLRALLKIGRKGSKILVTTRSREVAKIMGTVPVCELQGLSEEKSWELFQNMAFEHGHTQQKPHLIEVGKEIVKKCANVPLAIRTVGSLLYGKDDSKWLSFKNRSLANLSDRENGVIDILKLSYQHLLSPLKNCFAYCALFPKDYEFDKEMLINLWMAEGFITPIKHEDHSLEELAEEYFFILMQRCFFQDIKKDEWGGISSCKMHDLMHDLAQQVAGVNCNVVANFGKSNSNQGIHRLSFAYRLTSSWKIPNWILNLKRLRTFLLPKQVRDGSTFSELICLEIVSSFGCLRVLDLHNLGVRNLPSSIGKLIHLRYLNLSRNPITELPDSITDLLNLQTLNLRLETLPKNMRKLGNLRSLDFSQCHCIRHMPSGLGELTSLHKLPRFTVNNRHLPKFSSKPSSSAKLSDLKNLDKLTGLLHIQILGKLKEPFLEATSANLKGKHGLTMLLIELDRWAYEDVSGSTSNHMKMLVVVLVMMMKLCLKDSNHIII</sequence>
<keyword evidence="4" id="KW-0611">Plant defense</keyword>
<dbReference type="Pfam" id="PF00931">
    <property type="entry name" value="NB-ARC"/>
    <property type="match status" value="1"/>
</dbReference>
<dbReference type="InterPro" id="IPR032675">
    <property type="entry name" value="LRR_dom_sf"/>
</dbReference>
<dbReference type="InterPro" id="IPR002182">
    <property type="entry name" value="NB-ARC"/>
</dbReference>
<evidence type="ECO:0000256" key="3">
    <source>
        <dbReference type="ARBA" id="ARBA00022741"/>
    </source>
</evidence>
<accession>A0ABM3QTF3</accession>
<evidence type="ECO:0000259" key="6">
    <source>
        <dbReference type="Pfam" id="PF00931"/>
    </source>
</evidence>
<dbReference type="InterPro" id="IPR055414">
    <property type="entry name" value="LRR_R13L4/SHOC2-like"/>
</dbReference>
<dbReference type="Gene3D" id="3.40.50.300">
    <property type="entry name" value="P-loop containing nucleotide triphosphate hydrolases"/>
    <property type="match status" value="1"/>
</dbReference>
<dbReference type="RefSeq" id="XP_056686649.1">
    <property type="nucleotide sequence ID" value="XM_056830671.1"/>
</dbReference>
<protein>
    <submittedName>
        <fullName evidence="11 12">Disease resistance protein RGA3</fullName>
    </submittedName>
</protein>
<dbReference type="PRINTS" id="PR00364">
    <property type="entry name" value="DISEASERSIST"/>
</dbReference>
<dbReference type="GeneID" id="110792305"/>
<dbReference type="SUPFAM" id="SSF52540">
    <property type="entry name" value="P-loop containing nucleoside triphosphate hydrolases"/>
    <property type="match status" value="1"/>
</dbReference>
<evidence type="ECO:0000256" key="2">
    <source>
        <dbReference type="ARBA" id="ARBA00022737"/>
    </source>
</evidence>